<evidence type="ECO:0000256" key="1">
    <source>
        <dbReference type="SAM" id="MobiDB-lite"/>
    </source>
</evidence>
<dbReference type="EMBL" id="JARBDR010000214">
    <property type="protein sequence ID" value="KAJ8318855.1"/>
    <property type="molecule type" value="Genomic_DNA"/>
</dbReference>
<keyword evidence="2" id="KW-0812">Transmembrane</keyword>
<accession>A0ABQ9FT17</accession>
<comment type="caution">
    <text evidence="3">The sequence shown here is derived from an EMBL/GenBank/DDBJ whole genome shotgun (WGS) entry which is preliminary data.</text>
</comment>
<feature type="region of interest" description="Disordered" evidence="1">
    <location>
        <begin position="1"/>
        <end position="20"/>
    </location>
</feature>
<gene>
    <name evidence="3" type="ORF">KUTeg_003946</name>
</gene>
<feature type="transmembrane region" description="Helical" evidence="2">
    <location>
        <begin position="52"/>
        <end position="72"/>
    </location>
</feature>
<keyword evidence="2" id="KW-0472">Membrane</keyword>
<feature type="transmembrane region" description="Helical" evidence="2">
    <location>
        <begin position="78"/>
        <end position="105"/>
    </location>
</feature>
<evidence type="ECO:0000313" key="3">
    <source>
        <dbReference type="EMBL" id="KAJ8318855.1"/>
    </source>
</evidence>
<organism evidence="3 4">
    <name type="scientific">Tegillarca granosa</name>
    <name type="common">Malaysian cockle</name>
    <name type="synonym">Anadara granosa</name>
    <dbReference type="NCBI Taxonomy" id="220873"/>
    <lineage>
        <taxon>Eukaryota</taxon>
        <taxon>Metazoa</taxon>
        <taxon>Spiralia</taxon>
        <taxon>Lophotrochozoa</taxon>
        <taxon>Mollusca</taxon>
        <taxon>Bivalvia</taxon>
        <taxon>Autobranchia</taxon>
        <taxon>Pteriomorphia</taxon>
        <taxon>Arcoida</taxon>
        <taxon>Arcoidea</taxon>
        <taxon>Arcidae</taxon>
        <taxon>Tegillarca</taxon>
    </lineage>
</organism>
<evidence type="ECO:0000256" key="2">
    <source>
        <dbReference type="SAM" id="Phobius"/>
    </source>
</evidence>
<reference evidence="3 4" key="1">
    <citation type="submission" date="2022-12" db="EMBL/GenBank/DDBJ databases">
        <title>Chromosome-level genome of Tegillarca granosa.</title>
        <authorList>
            <person name="Kim J."/>
        </authorList>
    </citation>
    <scope>NUCLEOTIDE SEQUENCE [LARGE SCALE GENOMIC DNA]</scope>
    <source>
        <strain evidence="3">Teg-2019</strain>
        <tissue evidence="3">Adductor muscle</tissue>
    </source>
</reference>
<protein>
    <submittedName>
        <fullName evidence="3">Uncharacterized protein</fullName>
    </submittedName>
</protein>
<sequence length="213" mass="24137">MPTFSGPTDIDTSGVSARPSHRSYREYLQQQRQNRRVKDDIGGGPKLWRQMMIGFIGAACVGLIMLILGEAIKSRYSITIMLCVMGMVCGLIIVVGTVILGKLFISRKWRIAHGRNDSRQPPQECFHTCSVIYTPSQDQLAFPIHQMEPPPPYESIMMTSFPRSDSNDSNVTGTVQQVQAVMAMPPNIQILVDQYRLMENLYRFFRNQLDFST</sequence>
<keyword evidence="4" id="KW-1185">Reference proteome</keyword>
<evidence type="ECO:0000313" key="4">
    <source>
        <dbReference type="Proteomes" id="UP001217089"/>
    </source>
</evidence>
<dbReference type="Proteomes" id="UP001217089">
    <property type="component" value="Unassembled WGS sequence"/>
</dbReference>
<keyword evidence="2" id="KW-1133">Transmembrane helix</keyword>
<proteinExistence type="predicted"/>
<name>A0ABQ9FT17_TEGGR</name>